<dbReference type="PROSITE" id="PS51257">
    <property type="entry name" value="PROKAR_LIPOPROTEIN"/>
    <property type="match status" value="1"/>
</dbReference>
<proteinExistence type="predicted"/>
<protein>
    <submittedName>
        <fullName evidence="2">Uncharacterized protein</fullName>
    </submittedName>
</protein>
<dbReference type="Proteomes" id="UP001595715">
    <property type="component" value="Unassembled WGS sequence"/>
</dbReference>
<keyword evidence="3" id="KW-1185">Reference proteome</keyword>
<accession>A0ABV8K8V7</accession>
<keyword evidence="1" id="KW-0732">Signal</keyword>
<feature type="chain" id="PRO_5046320399" evidence="1">
    <location>
        <begin position="22"/>
        <end position="276"/>
    </location>
</feature>
<evidence type="ECO:0000313" key="2">
    <source>
        <dbReference type="EMBL" id="MFC4102382.1"/>
    </source>
</evidence>
<evidence type="ECO:0000313" key="3">
    <source>
        <dbReference type="Proteomes" id="UP001595715"/>
    </source>
</evidence>
<organism evidence="2 3">
    <name type="scientific">Paenibacillus xanthanilyticus</name>
    <dbReference type="NCBI Taxonomy" id="1783531"/>
    <lineage>
        <taxon>Bacteria</taxon>
        <taxon>Bacillati</taxon>
        <taxon>Bacillota</taxon>
        <taxon>Bacilli</taxon>
        <taxon>Bacillales</taxon>
        <taxon>Paenibacillaceae</taxon>
        <taxon>Paenibacillus</taxon>
    </lineage>
</organism>
<dbReference type="EMBL" id="JBHSAM010000033">
    <property type="protein sequence ID" value="MFC4102382.1"/>
    <property type="molecule type" value="Genomic_DNA"/>
</dbReference>
<dbReference type="RefSeq" id="WP_377721001.1">
    <property type="nucleotide sequence ID" value="NZ_JBHSAM010000033.1"/>
</dbReference>
<reference evidence="3" key="1">
    <citation type="journal article" date="2019" name="Int. J. Syst. Evol. Microbiol.">
        <title>The Global Catalogue of Microorganisms (GCM) 10K type strain sequencing project: providing services to taxonomists for standard genome sequencing and annotation.</title>
        <authorList>
            <consortium name="The Broad Institute Genomics Platform"/>
            <consortium name="The Broad Institute Genome Sequencing Center for Infectious Disease"/>
            <person name="Wu L."/>
            <person name="Ma J."/>
        </authorList>
    </citation>
    <scope>NUCLEOTIDE SEQUENCE [LARGE SCALE GENOMIC DNA]</scope>
    <source>
        <strain evidence="3">IBRC-M 10987</strain>
    </source>
</reference>
<gene>
    <name evidence="2" type="ORF">ACFOZ8_22450</name>
</gene>
<feature type="signal peptide" evidence="1">
    <location>
        <begin position="1"/>
        <end position="21"/>
    </location>
</feature>
<comment type="caution">
    <text evidence="2">The sequence shown here is derived from an EMBL/GenBank/DDBJ whole genome shotgun (WGS) entry which is preliminary data.</text>
</comment>
<evidence type="ECO:0000256" key="1">
    <source>
        <dbReference type="SAM" id="SignalP"/>
    </source>
</evidence>
<name>A0ABV8K8V7_9BACL</name>
<sequence length="276" mass="31229">MTILKIALAVLMVAVSIGCTKNDSNGPTNANSLHTKVKINYDIQSVEEAMEVKGINFKPQPPQREWVLAGVEPRAYSVGSAREQDEPEEEALIYIFDSDHHREEGLVDFRNKTEHYNMLYPQIYTKRNVLILYWALGDMNQPTELKEKFSNAMTSLHVITEFQGETIGSKAIPFTTWIGVKRYGGVAFDKGAAIESVDTHRNGKVHAIQIRGWRLPSSITVEHKGSTVLIEYKEGPLSHKENVILRFRDDNLDPSRIQISLNGRKQRIVEIVQGIE</sequence>